<name>A0A8H9I1C7_KITAU</name>
<dbReference type="PROSITE" id="PS50878">
    <property type="entry name" value="RT_POL"/>
    <property type="match status" value="1"/>
</dbReference>
<evidence type="ECO:0000259" key="1">
    <source>
        <dbReference type="PROSITE" id="PS50878"/>
    </source>
</evidence>
<dbReference type="CDD" id="cd01651">
    <property type="entry name" value="RT_G2_intron"/>
    <property type="match status" value="1"/>
</dbReference>
<dbReference type="RefSeq" id="WP_030555132.1">
    <property type="nucleotide sequence ID" value="NZ_BMUB01000017.1"/>
</dbReference>
<gene>
    <name evidence="2" type="ORF">GCM10010502_56820</name>
</gene>
<dbReference type="SUPFAM" id="SSF56672">
    <property type="entry name" value="DNA/RNA polymerases"/>
    <property type="match status" value="1"/>
</dbReference>
<dbReference type="GO" id="GO:0006397">
    <property type="term" value="P:mRNA processing"/>
    <property type="evidence" value="ECO:0007669"/>
    <property type="project" value="InterPro"/>
</dbReference>
<feature type="domain" description="Reverse transcriptase" evidence="1">
    <location>
        <begin position="68"/>
        <end position="354"/>
    </location>
</feature>
<dbReference type="Proteomes" id="UP000610124">
    <property type="component" value="Unassembled WGS sequence"/>
</dbReference>
<evidence type="ECO:0000313" key="3">
    <source>
        <dbReference type="Proteomes" id="UP000610124"/>
    </source>
</evidence>
<comment type="caution">
    <text evidence="2">The sequence shown here is derived from an EMBL/GenBank/DDBJ whole genome shotgun (WGS) entry which is preliminary data.</text>
</comment>
<reference evidence="2" key="2">
    <citation type="submission" date="2020-09" db="EMBL/GenBank/DDBJ databases">
        <authorList>
            <person name="Sun Q."/>
            <person name="Ohkuma M."/>
        </authorList>
    </citation>
    <scope>NUCLEOTIDE SEQUENCE</scope>
    <source>
        <strain evidence="2">JCM 4434</strain>
    </source>
</reference>
<dbReference type="Pfam" id="PF21368">
    <property type="entry name" value="AI2M-like_HNH"/>
    <property type="match status" value="1"/>
</dbReference>
<dbReference type="Pfam" id="PF01348">
    <property type="entry name" value="Intron_maturas2"/>
    <property type="match status" value="1"/>
</dbReference>
<organism evidence="2 3">
    <name type="scientific">Kitasatospora aureofaciens</name>
    <name type="common">Streptomyces aureofaciens</name>
    <dbReference type="NCBI Taxonomy" id="1894"/>
    <lineage>
        <taxon>Bacteria</taxon>
        <taxon>Bacillati</taxon>
        <taxon>Actinomycetota</taxon>
        <taxon>Actinomycetes</taxon>
        <taxon>Kitasatosporales</taxon>
        <taxon>Streptomycetaceae</taxon>
        <taxon>Kitasatospora</taxon>
    </lineage>
</organism>
<dbReference type="PANTHER" id="PTHR34047:SF8">
    <property type="entry name" value="PROTEIN YKFC"/>
    <property type="match status" value="1"/>
</dbReference>
<dbReference type="GeneID" id="97488639"/>
<accession>A0A8H9I1C7</accession>
<proteinExistence type="predicted"/>
<dbReference type="InterPro" id="IPR049030">
    <property type="entry name" value="AI2M-like_HNH"/>
</dbReference>
<dbReference type="PANTHER" id="PTHR34047">
    <property type="entry name" value="NUCLEAR INTRON MATURASE 1, MITOCHONDRIAL-RELATED"/>
    <property type="match status" value="1"/>
</dbReference>
<dbReference type="InterPro" id="IPR024937">
    <property type="entry name" value="Domain_X"/>
</dbReference>
<dbReference type="EMBL" id="BMUB01000017">
    <property type="protein sequence ID" value="GGU95587.1"/>
    <property type="molecule type" value="Genomic_DNA"/>
</dbReference>
<reference evidence="2" key="1">
    <citation type="journal article" date="2014" name="Int. J. Syst. Evol. Microbiol.">
        <title>Complete genome sequence of Corynebacterium casei LMG S-19264T (=DSM 44701T), isolated from a smear-ripened cheese.</title>
        <authorList>
            <consortium name="US DOE Joint Genome Institute (JGI-PGF)"/>
            <person name="Walter F."/>
            <person name="Albersmeier A."/>
            <person name="Kalinowski J."/>
            <person name="Ruckert C."/>
        </authorList>
    </citation>
    <scope>NUCLEOTIDE SEQUENCE</scope>
    <source>
        <strain evidence="2">JCM 4434</strain>
    </source>
</reference>
<protein>
    <submittedName>
        <fullName evidence="2">Maturase</fullName>
    </submittedName>
</protein>
<dbReference type="InterPro" id="IPR000477">
    <property type="entry name" value="RT_dom"/>
</dbReference>
<dbReference type="InterPro" id="IPR043502">
    <property type="entry name" value="DNA/RNA_pol_sf"/>
</dbReference>
<dbReference type="Pfam" id="PF00078">
    <property type="entry name" value="RVT_1"/>
    <property type="match status" value="1"/>
</dbReference>
<sequence length="600" mass="68443">MQSAETVLGVLRERGRRGLPCGELYRQMFNPQLYLLAYGRIYSNKGAMTPGATQETVDGMSMGRINRIIDAMRHERYRFRPVRRVHIPKKRSGKTRPLGLPAWSDKLVGEVVRLLLEAYHDPTFSGRSHGFRPRRGCHTALREVANTWTGTTWFIEGDIADCFGSLDHGVLLRALGENVHDNRFLRLVRNMLTAGYLEDWIWHTTLSGAPQGGVASPILSNIYLHKLDTFVEKELIPKYTRGGLRARSSEYRRVESAIARARRKGDRAEVRSLYRRLHSLPSQDPYDPGYRRLRYVRYADDTLLGFVGPKAEAEEIKQRLATFLREDLKLELSQDKTLITHARTGRARFLGYEIATASTDRRTRRPSGTDRRNRRSLNGAITLHVPKTVIKAKCSPYMAGGKPACQNSLVNETDYVIVGKFAVEYRGVVQYYLMAGDVFRLHRLRWVMETAMLRTLARKHGSTVSKMAARFKAKINTPHGPRICFEARMPRDNRKELVARFGGIPLKRQKTAELTDRLTGPVYPQKELIRRLQGNRCEVCEQTGEVEVHHIRSLNDLARLDGPSPDWANLMAKRRRKALVVCGACHERIHIGKPSPTLTQ</sequence>
<evidence type="ECO:0000313" key="2">
    <source>
        <dbReference type="EMBL" id="GGU95587.1"/>
    </source>
</evidence>
<dbReference type="AlphaFoldDB" id="A0A8H9I1C7"/>
<dbReference type="InterPro" id="IPR051083">
    <property type="entry name" value="GrpII_Intron_Splice-Mob/Def"/>
</dbReference>